<dbReference type="InterPro" id="IPR019734">
    <property type="entry name" value="TPR_rpt"/>
</dbReference>
<dbReference type="GO" id="GO:0003677">
    <property type="term" value="F:DNA binding"/>
    <property type="evidence" value="ECO:0007669"/>
    <property type="project" value="UniProtKB-UniRule"/>
</dbReference>
<dbReference type="Gene3D" id="1.25.40.10">
    <property type="entry name" value="Tetratricopeptide repeat domain"/>
    <property type="match status" value="2"/>
</dbReference>
<evidence type="ECO:0000259" key="4">
    <source>
        <dbReference type="PROSITE" id="PS51755"/>
    </source>
</evidence>
<dbReference type="Gene3D" id="1.10.10.10">
    <property type="entry name" value="Winged helix-like DNA-binding domain superfamily/Winged helix DNA-binding domain"/>
    <property type="match status" value="1"/>
</dbReference>
<organism evidence="5 6">
    <name type="scientific">Neoroseomonas lacus</name>
    <dbReference type="NCBI Taxonomy" id="287609"/>
    <lineage>
        <taxon>Bacteria</taxon>
        <taxon>Pseudomonadati</taxon>
        <taxon>Pseudomonadota</taxon>
        <taxon>Alphaproteobacteria</taxon>
        <taxon>Acetobacterales</taxon>
        <taxon>Acetobacteraceae</taxon>
        <taxon>Neoroseomonas</taxon>
    </lineage>
</organism>
<dbReference type="SUPFAM" id="SSF52540">
    <property type="entry name" value="P-loop containing nucleoside triphosphate hydrolases"/>
    <property type="match status" value="1"/>
</dbReference>
<dbReference type="SMART" id="SM00862">
    <property type="entry name" value="Trans_reg_C"/>
    <property type="match status" value="1"/>
</dbReference>
<dbReference type="GO" id="GO:0006355">
    <property type="term" value="P:regulation of DNA-templated transcription"/>
    <property type="evidence" value="ECO:0007669"/>
    <property type="project" value="InterPro"/>
</dbReference>
<dbReference type="SUPFAM" id="SSF46894">
    <property type="entry name" value="C-terminal effector domain of the bipartite response regulators"/>
    <property type="match status" value="1"/>
</dbReference>
<reference evidence="5" key="1">
    <citation type="journal article" date="2014" name="Int. J. Syst. Evol. Microbiol.">
        <title>Complete genome sequence of Corynebacterium casei LMG S-19264T (=DSM 44701T), isolated from a smear-ripened cheese.</title>
        <authorList>
            <consortium name="US DOE Joint Genome Institute (JGI-PGF)"/>
            <person name="Walter F."/>
            <person name="Albersmeier A."/>
            <person name="Kalinowski J."/>
            <person name="Ruckert C."/>
        </authorList>
    </citation>
    <scope>NUCLEOTIDE SEQUENCE</scope>
    <source>
        <strain evidence="5">CGMCC 1.3617</strain>
    </source>
</reference>
<dbReference type="InterPro" id="IPR001867">
    <property type="entry name" value="OmpR/PhoB-type_DNA-bd"/>
</dbReference>
<accession>A0A917NZF9</accession>
<dbReference type="SUPFAM" id="SSF48452">
    <property type="entry name" value="TPR-like"/>
    <property type="match status" value="2"/>
</dbReference>
<feature type="compositionally biased region" description="Polar residues" evidence="3">
    <location>
        <begin position="20"/>
        <end position="32"/>
    </location>
</feature>
<dbReference type="PANTHER" id="PTHR47691:SF3">
    <property type="entry name" value="HTH-TYPE TRANSCRIPTIONAL REGULATOR RV0890C-RELATED"/>
    <property type="match status" value="1"/>
</dbReference>
<dbReference type="PRINTS" id="PR00364">
    <property type="entry name" value="DISEASERSIST"/>
</dbReference>
<dbReference type="PANTHER" id="PTHR47691">
    <property type="entry name" value="REGULATOR-RELATED"/>
    <property type="match status" value="1"/>
</dbReference>
<reference evidence="5" key="2">
    <citation type="submission" date="2020-09" db="EMBL/GenBank/DDBJ databases">
        <authorList>
            <person name="Sun Q."/>
            <person name="Zhou Y."/>
        </authorList>
    </citation>
    <scope>NUCLEOTIDE SEQUENCE</scope>
    <source>
        <strain evidence="5">CGMCC 1.3617</strain>
    </source>
</reference>
<dbReference type="Proteomes" id="UP000661507">
    <property type="component" value="Unassembled WGS sequence"/>
</dbReference>
<dbReference type="GO" id="GO:0000160">
    <property type="term" value="P:phosphorelay signal transduction system"/>
    <property type="evidence" value="ECO:0007669"/>
    <property type="project" value="InterPro"/>
</dbReference>
<dbReference type="CDD" id="cd00383">
    <property type="entry name" value="trans_reg_C"/>
    <property type="match status" value="1"/>
</dbReference>
<comment type="caution">
    <text evidence="5">The sequence shown here is derived from an EMBL/GenBank/DDBJ whole genome shotgun (WGS) entry which is preliminary data.</text>
</comment>
<evidence type="ECO:0000256" key="2">
    <source>
        <dbReference type="PROSITE-ProRule" id="PRU01091"/>
    </source>
</evidence>
<dbReference type="InterPro" id="IPR036388">
    <property type="entry name" value="WH-like_DNA-bd_sf"/>
</dbReference>
<dbReference type="InterPro" id="IPR058852">
    <property type="entry name" value="HTH_77"/>
</dbReference>
<feature type="domain" description="OmpR/PhoB-type" evidence="4">
    <location>
        <begin position="43"/>
        <end position="141"/>
    </location>
</feature>
<keyword evidence="1 2" id="KW-0238">DNA-binding</keyword>
<sequence>MTRAASVPATPVTRPWTPAAHTSSTPPRGSSKTDGEMSTDGNRKGFAFGPFCLFPAERLLEREGKPISLGSRAFDLLTAMVERPGEVVSKADLFTRAWPGMTVEESGLRFHISALRKALEEGKDGARYIANVPGRGYCLVIPATAFGPEPDQPSIAARPDPKLPLRPHGVPLGREEAIADLLEQLGQDRLITLVGPAGIGKTTVALAVGAAERGRGQEVRIADLAALRDPALVGAAVAASVGISARSEDPTNEILGFLADRSVLLVLDNCEHVLASVAPLAERLHLEAPSMRILATSREPLRVLGELVVELPPLQVPPDDSRIPASEVLAYPAVTLFLDRAVAGGFRGALSDGTVGLIAMLCRKLDGIALAIELVASRVGVLGVEETTALIDTRLRLLWHGRRTAPPRHQTLTAALDWSHELLSEEESRTLRRLSAFVGPFSLTAAIAVAGAGMEESEVAVALDGLLRKSLVSVRHGQETIRYRLLDTTRAYAAVKLDASGEAATTTRRHAEAVLAMLKANAVALPLTDHATRQVRERALLGDVHAALRWSFTDVASRNLAIALAAEACDLFVRLSLLHECRHWAADALALADESELDDRTTLKLHAALGHAMTFIDGNGDAARHALEQALRIAERLDDREGQFRLLSRMHMFHRRTNEVSRLLPIAIRIQETGTAIGDPVGIAAAHTVLGVSFHLAGDQAAARLHLETALQMAAFEHVSPGHFAFHRNPYIALARTYWLQGLPERAVAAARPLAPEAASPDIVTRCIGLIWGADVFRWTGDWATFQELTDQLDTLAGRHSLRPYQAVALGMRGEALIRSGQTRAGTEFLRSALKVLHTHHYELYTAGFTVALAEGLAALGGAEEAIEILEAVLDATLDRGGSLDLPELYRTRANLCAGLGKAAEAEADFLTAIETAKVQGALGWELRAATGLARLRATSGDAVAGATLLREVMARFVEGRDTPDLRAAAGELARLDACSA</sequence>
<dbReference type="Pfam" id="PF25872">
    <property type="entry name" value="HTH_77"/>
    <property type="match status" value="1"/>
</dbReference>
<gene>
    <name evidence="5" type="ORF">GCM10011320_59170</name>
</gene>
<dbReference type="EMBL" id="BMKW01000029">
    <property type="protein sequence ID" value="GGJ43812.1"/>
    <property type="molecule type" value="Genomic_DNA"/>
</dbReference>
<keyword evidence="6" id="KW-1185">Reference proteome</keyword>
<protein>
    <submittedName>
        <fullName evidence="5">Transcriptional regulator</fullName>
    </submittedName>
</protein>
<feature type="region of interest" description="Disordered" evidence="3">
    <location>
        <begin position="1"/>
        <end position="40"/>
    </location>
</feature>
<dbReference type="Gene3D" id="3.40.50.300">
    <property type="entry name" value="P-loop containing nucleotide triphosphate hydrolases"/>
    <property type="match status" value="1"/>
</dbReference>
<proteinExistence type="predicted"/>
<dbReference type="Pfam" id="PF00486">
    <property type="entry name" value="Trans_reg_C"/>
    <property type="match status" value="1"/>
</dbReference>
<name>A0A917NZF9_9PROT</name>
<evidence type="ECO:0000313" key="6">
    <source>
        <dbReference type="Proteomes" id="UP000661507"/>
    </source>
</evidence>
<feature type="DNA-binding region" description="OmpR/PhoB-type" evidence="2">
    <location>
        <begin position="43"/>
        <end position="141"/>
    </location>
</feature>
<dbReference type="InterPro" id="IPR027417">
    <property type="entry name" value="P-loop_NTPase"/>
</dbReference>
<evidence type="ECO:0000256" key="1">
    <source>
        <dbReference type="ARBA" id="ARBA00023125"/>
    </source>
</evidence>
<evidence type="ECO:0000256" key="3">
    <source>
        <dbReference type="SAM" id="MobiDB-lite"/>
    </source>
</evidence>
<dbReference type="AlphaFoldDB" id="A0A917NZF9"/>
<dbReference type="InterPro" id="IPR011990">
    <property type="entry name" value="TPR-like_helical_dom_sf"/>
</dbReference>
<dbReference type="SMART" id="SM00028">
    <property type="entry name" value="TPR"/>
    <property type="match status" value="3"/>
</dbReference>
<evidence type="ECO:0000313" key="5">
    <source>
        <dbReference type="EMBL" id="GGJ43812.1"/>
    </source>
</evidence>
<dbReference type="InterPro" id="IPR016032">
    <property type="entry name" value="Sig_transdc_resp-reg_C-effctor"/>
</dbReference>
<dbReference type="PROSITE" id="PS51755">
    <property type="entry name" value="OMPR_PHOB"/>
    <property type="match status" value="1"/>
</dbReference>